<dbReference type="Proteomes" id="UP000324629">
    <property type="component" value="Unassembled WGS sequence"/>
</dbReference>
<comment type="function">
    <text evidence="2">Plays an important role in membrane trafficking through the secretory apparatus.</text>
</comment>
<feature type="domain" description="FUZ/MON1/HPS1 second Longin" evidence="5">
    <location>
        <begin position="303"/>
        <end position="399"/>
    </location>
</feature>
<feature type="domain" description="FUZ/MON1/HPS1 third Longin" evidence="6">
    <location>
        <begin position="463"/>
        <end position="553"/>
    </location>
</feature>
<evidence type="ECO:0000259" key="4">
    <source>
        <dbReference type="Pfam" id="PF19036"/>
    </source>
</evidence>
<evidence type="ECO:0000313" key="8">
    <source>
        <dbReference type="Proteomes" id="UP000324629"/>
    </source>
</evidence>
<gene>
    <name evidence="7" type="ORF">DEA37_0005458</name>
</gene>
<evidence type="ECO:0000313" key="7">
    <source>
        <dbReference type="EMBL" id="KAA3672699.1"/>
    </source>
</evidence>
<organism evidence="7 8">
    <name type="scientific">Paragonimus westermani</name>
    <dbReference type="NCBI Taxonomy" id="34504"/>
    <lineage>
        <taxon>Eukaryota</taxon>
        <taxon>Metazoa</taxon>
        <taxon>Spiralia</taxon>
        <taxon>Lophotrochozoa</taxon>
        <taxon>Platyhelminthes</taxon>
        <taxon>Trematoda</taxon>
        <taxon>Digenea</taxon>
        <taxon>Plagiorchiida</taxon>
        <taxon>Troglotremata</taxon>
        <taxon>Troglotrematidae</taxon>
        <taxon>Paragonimus</taxon>
    </lineage>
</organism>
<dbReference type="PANTHER" id="PTHR13027">
    <property type="entry name" value="SAND PROTEIN-RELATED"/>
    <property type="match status" value="1"/>
</dbReference>
<evidence type="ECO:0000256" key="1">
    <source>
        <dbReference type="ARBA" id="ARBA00008968"/>
    </source>
</evidence>
<dbReference type="Pfam" id="PF19037">
    <property type="entry name" value="Fuz_longin_2"/>
    <property type="match status" value="1"/>
</dbReference>
<dbReference type="GO" id="GO:0032510">
    <property type="term" value="P:endosome to lysosome transport via multivesicular body sorting pathway"/>
    <property type="evidence" value="ECO:0007669"/>
    <property type="project" value="TreeGrafter"/>
</dbReference>
<dbReference type="InterPro" id="IPR043972">
    <property type="entry name" value="FUZ/MON1/HPS1_longin_1"/>
</dbReference>
<dbReference type="Pfam" id="PF19038">
    <property type="entry name" value="Fuz_longin_3"/>
    <property type="match status" value="1"/>
</dbReference>
<dbReference type="InterPro" id="IPR004353">
    <property type="entry name" value="Mon1"/>
</dbReference>
<dbReference type="PANTHER" id="PTHR13027:SF7">
    <property type="entry name" value="VACUOLAR FUSION PROTEIN MON1 HOMOLOG"/>
    <property type="match status" value="1"/>
</dbReference>
<reference evidence="7 8" key="1">
    <citation type="journal article" date="2019" name="Gigascience">
        <title>Whole-genome sequence of the oriental lung fluke Paragonimus westermani.</title>
        <authorList>
            <person name="Oey H."/>
            <person name="Zakrzewski M."/>
            <person name="Narain K."/>
            <person name="Devi K.R."/>
            <person name="Agatsuma T."/>
            <person name="Nawaratna S."/>
            <person name="Gobert G.N."/>
            <person name="Jones M.K."/>
            <person name="Ragan M.A."/>
            <person name="McManus D.P."/>
            <person name="Krause L."/>
        </authorList>
    </citation>
    <scope>NUCLEOTIDE SEQUENCE [LARGE SCALE GENOMIC DNA]</scope>
    <source>
        <strain evidence="7 8">IND2009</strain>
    </source>
</reference>
<feature type="compositionally biased region" description="Polar residues" evidence="3">
    <location>
        <begin position="32"/>
        <end position="41"/>
    </location>
</feature>
<name>A0A5J4NBU5_9TREM</name>
<dbReference type="PRINTS" id="PR01546">
    <property type="entry name" value="YEAST73DUF"/>
</dbReference>
<dbReference type="Pfam" id="PF19036">
    <property type="entry name" value="Fuz_longin_1"/>
    <property type="match status" value="1"/>
</dbReference>
<protein>
    <recommendedName>
        <fullName evidence="2">Vacuolar fusion protein MON1 homolog</fullName>
    </recommendedName>
</protein>
<keyword evidence="8" id="KW-1185">Reference proteome</keyword>
<comment type="similarity">
    <text evidence="1 2">Belongs to the MON1/SAND family.</text>
</comment>
<feature type="region of interest" description="Disordered" evidence="3">
    <location>
        <begin position="83"/>
        <end position="105"/>
    </location>
</feature>
<evidence type="ECO:0000256" key="3">
    <source>
        <dbReference type="SAM" id="MobiDB-lite"/>
    </source>
</evidence>
<feature type="region of interest" description="Disordered" evidence="3">
    <location>
        <begin position="1"/>
        <end position="50"/>
    </location>
</feature>
<evidence type="ECO:0000256" key="2">
    <source>
        <dbReference type="RuleBase" id="RU367048"/>
    </source>
</evidence>
<dbReference type="GO" id="GO:0006623">
    <property type="term" value="P:protein targeting to vacuole"/>
    <property type="evidence" value="ECO:0007669"/>
    <property type="project" value="UniProtKB-UniRule"/>
</dbReference>
<accession>A0A5J4NBU5</accession>
<proteinExistence type="inferred from homology"/>
<comment type="caution">
    <text evidence="7">The sequence shown here is derived from an EMBL/GenBank/DDBJ whole genome shotgun (WGS) entry which is preliminary data.</text>
</comment>
<feature type="domain" description="FUZ/MON1/HPS1 first Longin" evidence="4">
    <location>
        <begin position="120"/>
        <end position="240"/>
    </location>
</feature>
<evidence type="ECO:0000259" key="5">
    <source>
        <dbReference type="Pfam" id="PF19037"/>
    </source>
</evidence>
<evidence type="ECO:0000259" key="6">
    <source>
        <dbReference type="Pfam" id="PF19038"/>
    </source>
</evidence>
<dbReference type="InterPro" id="IPR043970">
    <property type="entry name" value="FUZ/MON1/HPS1_longin_3"/>
</dbReference>
<dbReference type="InterPro" id="IPR043971">
    <property type="entry name" value="FUZ/MON1/HPS1_longin_2"/>
</dbReference>
<dbReference type="GO" id="GO:0035658">
    <property type="term" value="C:Mon1-Ccz1 complex"/>
    <property type="evidence" value="ECO:0007669"/>
    <property type="project" value="TreeGrafter"/>
</dbReference>
<dbReference type="AlphaFoldDB" id="A0A5J4NBU5"/>
<sequence length="565" mass="63132">MSTIGPVSFNDNTPLESGTNSDSDTDDEDLSYSDNLSSHSATLDADSLPSTIEVQPTDAVKMILAQARVSSGMTETQLEDLELAKPLKEDQSISTSSSYEPDDTPDYKAVCSDWQQHDLHVFVLSEAGKPVYSRYGDEGRLASIMGVMKALVSFVAASGDELQAIHTDERTFMFLTRPHLILVAVGRSSESRAHMLVCLSYVYSQILSLITLQRLDLHFTKYANLDLRRLLVGDNRLISSIVDFASESFGAFLQSVGYVPLSSQTRETIANIISQSVKSRLPFLSSLLLCVFIKLYAFVHEQDVVFSLLLHRNHVVSLVCMKGQTLHASDVHLIINLVGNSRALKSAQTHWLPICLPKFDANGFLYAHIASLDEHTSLVLLSVDSTQFYALEEAKDTIFKRLQSTSDGEPLVELTSAQFPSVREIGVPELRHLVCKCIAVNQHVASEWDVPYDSPSSIVPDTSVSLSCPSEEHLASTTRSLRNHVLMTYRRMHSRLHNPSTHPTRLIYQSTPTEVFFAWKTDSFELFCTLEPLTSKTSLHEIRKTLLKWFTSRKHYLFSLCSPTF</sequence>
<dbReference type="EMBL" id="QNGE01004638">
    <property type="protein sequence ID" value="KAA3672699.1"/>
    <property type="molecule type" value="Genomic_DNA"/>
</dbReference>
<feature type="compositionally biased region" description="Polar residues" evidence="3">
    <location>
        <begin position="1"/>
        <end position="22"/>
    </location>
</feature>